<reference evidence="1 2" key="1">
    <citation type="submission" date="2019-03" db="EMBL/GenBank/DDBJ databases">
        <title>Genomic Encyclopedia of Type Strains, Phase IV (KMG-IV): sequencing the most valuable type-strain genomes for metagenomic binning, comparative biology and taxonomic classification.</title>
        <authorList>
            <person name="Goeker M."/>
        </authorList>
    </citation>
    <scope>NUCLEOTIDE SEQUENCE [LARGE SCALE GENOMIC DNA]</scope>
    <source>
        <strain evidence="1 2">DSM 18401</strain>
    </source>
</reference>
<comment type="caution">
    <text evidence="1">The sequence shown here is derived from an EMBL/GenBank/DDBJ whole genome shotgun (WGS) entry which is preliminary data.</text>
</comment>
<organism evidence="1 2">
    <name type="scientific">Shinella granuli</name>
    <dbReference type="NCBI Taxonomy" id="323621"/>
    <lineage>
        <taxon>Bacteria</taxon>
        <taxon>Pseudomonadati</taxon>
        <taxon>Pseudomonadota</taxon>
        <taxon>Alphaproteobacteria</taxon>
        <taxon>Hyphomicrobiales</taxon>
        <taxon>Rhizobiaceae</taxon>
        <taxon>Shinella</taxon>
    </lineage>
</organism>
<proteinExistence type="predicted"/>
<dbReference type="RefSeq" id="WP_064329254.1">
    <property type="nucleotide sequence ID" value="NZ_BAABEI010000012.1"/>
</dbReference>
<sequence length="79" mass="8877">MTVSTMELKLQAIRNDTGLSRKEKIAKLEKLRTEARALQRAATESAMVEDDGWYEDVHLIDTELETLGRTVEEKGAATL</sequence>
<gene>
    <name evidence="1" type="ORF">EV665_106193</name>
</gene>
<dbReference type="Proteomes" id="UP000295351">
    <property type="component" value="Unassembled WGS sequence"/>
</dbReference>
<name>A0A4R2CX02_SHIGR</name>
<dbReference type="EMBL" id="SLVX01000006">
    <property type="protein sequence ID" value="TCN45716.1"/>
    <property type="molecule type" value="Genomic_DNA"/>
</dbReference>
<dbReference type="AlphaFoldDB" id="A0A4R2CX02"/>
<protein>
    <submittedName>
        <fullName evidence="1">Uncharacterized protein</fullName>
    </submittedName>
</protein>
<keyword evidence="2" id="KW-1185">Reference proteome</keyword>
<evidence type="ECO:0000313" key="2">
    <source>
        <dbReference type="Proteomes" id="UP000295351"/>
    </source>
</evidence>
<accession>A0A4R2CX02</accession>
<evidence type="ECO:0000313" key="1">
    <source>
        <dbReference type="EMBL" id="TCN45716.1"/>
    </source>
</evidence>